<comment type="subunit">
    <text evidence="9">The complex comprises the extracytoplasmic solute receptor protein and the two transmembrane proteins.</text>
</comment>
<accession>A0ABV5ZD28</accession>
<proteinExistence type="inferred from homology"/>
<feature type="transmembrane region" description="Helical" evidence="9">
    <location>
        <begin position="97"/>
        <end position="117"/>
    </location>
</feature>
<evidence type="ECO:0000256" key="5">
    <source>
        <dbReference type="ARBA" id="ARBA00022692"/>
    </source>
</evidence>
<feature type="transmembrane region" description="Helical" evidence="9">
    <location>
        <begin position="137"/>
        <end position="157"/>
    </location>
</feature>
<comment type="caution">
    <text evidence="11">The sequence shown here is derived from an EMBL/GenBank/DDBJ whole genome shotgun (WGS) entry which is preliminary data.</text>
</comment>
<dbReference type="RefSeq" id="WP_051527900.1">
    <property type="nucleotide sequence ID" value="NZ_JAUESS010000004.1"/>
</dbReference>
<sequence>MHALNNLYRFSGALAALNLCAIMGLILLQVLGRVWDKLLSLIGQQPWGLHIPGLAEITGFMLLTATFAGLSYTFRVGGHIRVTLLIQRLGWLWRRRLELLILAIALALSLYACWFALTLTLESYQFNDVSIGMVPILLWIPQSLMTLGLALLSLALAHTWVEVWQGDFHTLELSGHQE</sequence>
<keyword evidence="2 9" id="KW-0813">Transport</keyword>
<name>A0ABV5ZD28_9GAMM</name>
<evidence type="ECO:0000256" key="2">
    <source>
        <dbReference type="ARBA" id="ARBA00022448"/>
    </source>
</evidence>
<keyword evidence="4 9" id="KW-0997">Cell inner membrane</keyword>
<dbReference type="InterPro" id="IPR007387">
    <property type="entry name" value="TRAP_DctQ"/>
</dbReference>
<evidence type="ECO:0000256" key="4">
    <source>
        <dbReference type="ARBA" id="ARBA00022519"/>
    </source>
</evidence>
<dbReference type="InterPro" id="IPR055348">
    <property type="entry name" value="DctQ"/>
</dbReference>
<comment type="function">
    <text evidence="9">Part of the tripartite ATP-independent periplasmic (TRAP) transport system.</text>
</comment>
<dbReference type="PANTHER" id="PTHR35011">
    <property type="entry name" value="2,3-DIKETO-L-GULONATE TRAP TRANSPORTER SMALL PERMEASE PROTEIN YIAM"/>
    <property type="match status" value="1"/>
</dbReference>
<evidence type="ECO:0000256" key="7">
    <source>
        <dbReference type="ARBA" id="ARBA00023136"/>
    </source>
</evidence>
<protein>
    <recommendedName>
        <fullName evidence="9">TRAP transporter small permease protein</fullName>
    </recommendedName>
</protein>
<comment type="subcellular location">
    <subcellularLocation>
        <location evidence="1 9">Cell inner membrane</location>
        <topology evidence="1 9">Multi-pass membrane protein</topology>
    </subcellularLocation>
</comment>
<organism evidence="11 12">
    <name type="scientific">Balneatrix alpica</name>
    <dbReference type="NCBI Taxonomy" id="75684"/>
    <lineage>
        <taxon>Bacteria</taxon>
        <taxon>Pseudomonadati</taxon>
        <taxon>Pseudomonadota</taxon>
        <taxon>Gammaproteobacteria</taxon>
        <taxon>Oceanospirillales</taxon>
        <taxon>Balneatrichaceae</taxon>
        <taxon>Balneatrix</taxon>
    </lineage>
</organism>
<keyword evidence="6 9" id="KW-1133">Transmembrane helix</keyword>
<feature type="transmembrane region" description="Helical" evidence="9">
    <location>
        <begin position="12"/>
        <end position="31"/>
    </location>
</feature>
<dbReference type="Proteomes" id="UP001589628">
    <property type="component" value="Unassembled WGS sequence"/>
</dbReference>
<feature type="transmembrane region" description="Helical" evidence="9">
    <location>
        <begin position="51"/>
        <end position="76"/>
    </location>
</feature>
<evidence type="ECO:0000256" key="1">
    <source>
        <dbReference type="ARBA" id="ARBA00004429"/>
    </source>
</evidence>
<reference evidence="11 12" key="1">
    <citation type="submission" date="2024-09" db="EMBL/GenBank/DDBJ databases">
        <authorList>
            <person name="Sun Q."/>
            <person name="Mori K."/>
        </authorList>
    </citation>
    <scope>NUCLEOTIDE SEQUENCE [LARGE SCALE GENOMIC DNA]</scope>
    <source>
        <strain evidence="11 12">ATCC 51285</strain>
    </source>
</reference>
<keyword evidence="3" id="KW-1003">Cell membrane</keyword>
<feature type="domain" description="Tripartite ATP-independent periplasmic transporters DctQ component" evidence="10">
    <location>
        <begin position="25"/>
        <end position="165"/>
    </location>
</feature>
<gene>
    <name evidence="11" type="ORF">ACFFLH_12330</name>
</gene>
<evidence type="ECO:0000313" key="11">
    <source>
        <dbReference type="EMBL" id="MFB9887198.1"/>
    </source>
</evidence>
<evidence type="ECO:0000256" key="9">
    <source>
        <dbReference type="RuleBase" id="RU369079"/>
    </source>
</evidence>
<keyword evidence="7 9" id="KW-0472">Membrane</keyword>
<evidence type="ECO:0000256" key="3">
    <source>
        <dbReference type="ARBA" id="ARBA00022475"/>
    </source>
</evidence>
<keyword evidence="5 9" id="KW-0812">Transmembrane</keyword>
<evidence type="ECO:0000259" key="10">
    <source>
        <dbReference type="Pfam" id="PF04290"/>
    </source>
</evidence>
<dbReference type="EMBL" id="JBHLZN010000004">
    <property type="protein sequence ID" value="MFB9887198.1"/>
    <property type="molecule type" value="Genomic_DNA"/>
</dbReference>
<keyword evidence="12" id="KW-1185">Reference proteome</keyword>
<dbReference type="PANTHER" id="PTHR35011:SF10">
    <property type="entry name" value="TRAP TRANSPORTER SMALL PERMEASE PROTEIN"/>
    <property type="match status" value="1"/>
</dbReference>
<evidence type="ECO:0000313" key="12">
    <source>
        <dbReference type="Proteomes" id="UP001589628"/>
    </source>
</evidence>
<comment type="similarity">
    <text evidence="8 9">Belongs to the TRAP transporter small permease family.</text>
</comment>
<evidence type="ECO:0000256" key="6">
    <source>
        <dbReference type="ARBA" id="ARBA00022989"/>
    </source>
</evidence>
<dbReference type="Pfam" id="PF04290">
    <property type="entry name" value="DctQ"/>
    <property type="match status" value="1"/>
</dbReference>
<evidence type="ECO:0000256" key="8">
    <source>
        <dbReference type="ARBA" id="ARBA00038436"/>
    </source>
</evidence>